<evidence type="ECO:0000313" key="2">
    <source>
        <dbReference type="Proteomes" id="UP000716291"/>
    </source>
</evidence>
<name>A0A9P6WU60_RHIOR</name>
<accession>A0A9P6WU60</accession>
<comment type="caution">
    <text evidence="1">The sequence shown here is derived from an EMBL/GenBank/DDBJ whole genome shotgun (WGS) entry which is preliminary data.</text>
</comment>
<dbReference type="EMBL" id="JAANQT010007763">
    <property type="protein sequence ID" value="KAG1285318.1"/>
    <property type="molecule type" value="Genomic_DNA"/>
</dbReference>
<keyword evidence="2" id="KW-1185">Reference proteome</keyword>
<organism evidence="1 2">
    <name type="scientific">Rhizopus oryzae</name>
    <name type="common">Mucormycosis agent</name>
    <name type="synonym">Rhizopus arrhizus var. delemar</name>
    <dbReference type="NCBI Taxonomy" id="64495"/>
    <lineage>
        <taxon>Eukaryota</taxon>
        <taxon>Fungi</taxon>
        <taxon>Fungi incertae sedis</taxon>
        <taxon>Mucoromycota</taxon>
        <taxon>Mucoromycotina</taxon>
        <taxon>Mucoromycetes</taxon>
        <taxon>Mucorales</taxon>
        <taxon>Mucorineae</taxon>
        <taxon>Rhizopodaceae</taxon>
        <taxon>Rhizopus</taxon>
    </lineage>
</organism>
<gene>
    <name evidence="1" type="ORF">G6F64_014264</name>
</gene>
<dbReference type="AlphaFoldDB" id="A0A9P6WU60"/>
<evidence type="ECO:0000313" key="1">
    <source>
        <dbReference type="EMBL" id="KAG1285318.1"/>
    </source>
</evidence>
<dbReference type="Proteomes" id="UP000716291">
    <property type="component" value="Unassembled WGS sequence"/>
</dbReference>
<proteinExistence type="predicted"/>
<reference evidence="1" key="1">
    <citation type="journal article" date="2020" name="Microb. Genom.">
        <title>Genetic diversity of clinical and environmental Mucorales isolates obtained from an investigation of mucormycosis cases among solid organ transplant recipients.</title>
        <authorList>
            <person name="Nguyen M.H."/>
            <person name="Kaul D."/>
            <person name="Muto C."/>
            <person name="Cheng S.J."/>
            <person name="Richter R.A."/>
            <person name="Bruno V.M."/>
            <person name="Liu G."/>
            <person name="Beyhan S."/>
            <person name="Sundermann A.J."/>
            <person name="Mounaud S."/>
            <person name="Pasculle A.W."/>
            <person name="Nierman W.C."/>
            <person name="Driscoll E."/>
            <person name="Cumbie R."/>
            <person name="Clancy C.J."/>
            <person name="Dupont C.L."/>
        </authorList>
    </citation>
    <scope>NUCLEOTIDE SEQUENCE</scope>
    <source>
        <strain evidence="1">GL11</strain>
    </source>
</reference>
<protein>
    <submittedName>
        <fullName evidence="1">Uncharacterized protein</fullName>
    </submittedName>
</protein>
<sequence length="176" mass="18547">MPITPSAPAVASTGTTPAVPLNVANEGVLNAPLDAPSDVVQLLLAVFQTPEPPLTAPLACVDLAREELQRQTARANPGGHRPEAQRGAGQRLAVVEQAVDTCAQPAHIRHVECGVGQRQLTADIEQRGSRPRGAHCHIDLGVRQSQIAADRQRLALRALQDAARHPDISTDRAGTG</sequence>